<evidence type="ECO:0000256" key="6">
    <source>
        <dbReference type="ARBA" id="ARBA00023002"/>
    </source>
</evidence>
<dbReference type="PRINTS" id="PR00469">
    <property type="entry name" value="PNDRDTASEII"/>
</dbReference>
<dbReference type="Proteomes" id="UP000800036">
    <property type="component" value="Unassembled WGS sequence"/>
</dbReference>
<evidence type="ECO:0000256" key="2">
    <source>
        <dbReference type="ARBA" id="ARBA00010139"/>
    </source>
</evidence>
<evidence type="ECO:0000313" key="9">
    <source>
        <dbReference type="Proteomes" id="UP000800036"/>
    </source>
</evidence>
<evidence type="ECO:0000256" key="7">
    <source>
        <dbReference type="ARBA" id="ARBA00023033"/>
    </source>
</evidence>
<dbReference type="InterPro" id="IPR036188">
    <property type="entry name" value="FAD/NAD-bd_sf"/>
</dbReference>
<name>A0A6A5V9K0_9PLEO</name>
<reference evidence="8" key="1">
    <citation type="journal article" date="2020" name="Stud. Mycol.">
        <title>101 Dothideomycetes genomes: a test case for predicting lifestyles and emergence of pathogens.</title>
        <authorList>
            <person name="Haridas S."/>
            <person name="Albert R."/>
            <person name="Binder M."/>
            <person name="Bloem J."/>
            <person name="Labutti K."/>
            <person name="Salamov A."/>
            <person name="Andreopoulos B."/>
            <person name="Baker S."/>
            <person name="Barry K."/>
            <person name="Bills G."/>
            <person name="Bluhm B."/>
            <person name="Cannon C."/>
            <person name="Castanera R."/>
            <person name="Culley D."/>
            <person name="Daum C."/>
            <person name="Ezra D."/>
            <person name="Gonzalez J."/>
            <person name="Henrissat B."/>
            <person name="Kuo A."/>
            <person name="Liang C."/>
            <person name="Lipzen A."/>
            <person name="Lutzoni F."/>
            <person name="Magnuson J."/>
            <person name="Mondo S."/>
            <person name="Nolan M."/>
            <person name="Ohm R."/>
            <person name="Pangilinan J."/>
            <person name="Park H.-J."/>
            <person name="Ramirez L."/>
            <person name="Alfaro M."/>
            <person name="Sun H."/>
            <person name="Tritt A."/>
            <person name="Yoshinaga Y."/>
            <person name="Zwiers L.-H."/>
            <person name="Turgeon B."/>
            <person name="Goodwin S."/>
            <person name="Spatafora J."/>
            <person name="Crous P."/>
            <person name="Grigoriev I."/>
        </authorList>
    </citation>
    <scope>NUCLEOTIDE SEQUENCE</scope>
    <source>
        <strain evidence="8">CBS 107.79</strain>
    </source>
</reference>
<evidence type="ECO:0000313" key="8">
    <source>
        <dbReference type="EMBL" id="KAF1974073.1"/>
    </source>
</evidence>
<organism evidence="8 9">
    <name type="scientific">Bimuria novae-zelandiae CBS 107.79</name>
    <dbReference type="NCBI Taxonomy" id="1447943"/>
    <lineage>
        <taxon>Eukaryota</taxon>
        <taxon>Fungi</taxon>
        <taxon>Dikarya</taxon>
        <taxon>Ascomycota</taxon>
        <taxon>Pezizomycotina</taxon>
        <taxon>Dothideomycetes</taxon>
        <taxon>Pleosporomycetidae</taxon>
        <taxon>Pleosporales</taxon>
        <taxon>Massarineae</taxon>
        <taxon>Didymosphaeriaceae</taxon>
        <taxon>Bimuria</taxon>
    </lineage>
</organism>
<proteinExistence type="inferred from homology"/>
<evidence type="ECO:0000256" key="4">
    <source>
        <dbReference type="ARBA" id="ARBA00022827"/>
    </source>
</evidence>
<keyword evidence="9" id="KW-1185">Reference proteome</keyword>
<keyword evidence="7" id="KW-0503">Monooxygenase</keyword>
<sequence length="568" mass="64243">MESSNHFHIEQLSATLTDGSNAATENTQQELDVLVVGAGFAGIYQLKHLRDLGYKALLVDNGSEYGGTWYWNRYPGIRVDTSAPQYQFSDPDLRKDFEFKQRFPGGVEIRKYLKHVTERWDVRKDTKFDTYIASAAWDNEATKWSATAADGTTYRAKFLVLCTGCLVDEFVPKWKDVDKYTGQFFHSSSWPRKAPNFKGKKVAVIGTGASAVQIIQELANAVDELTVFQRTPNTALPMRQVDYDEVNKPIPEDEVRESLAVRMKSFCGFDFTFLPRKCFEDTPEKRLQTYENLWKEGDFKYWLGTYIDTLFVEEANRECYNFWRDKTRARIHDPKVADLLAPMEPAYAFGTKRIPLEQGYFEIFNSPHVELVDLKATPIERFTEKGIKTSAEEMPFDIVIAATGFDALTGSLTRINLHGKDGTLLKDQWKDGVKTYLGLTAHNFPNLFFQYGPQAPSVLCNGPTCAELQGNWVIETITHCRDHGISTIEATEAAEEEWRGNVVQLAGASLLMGTNSWYVGANIPGKLREPLVYLGGVPKYYENLNAVRDHGYEGFVLEGGDGTRVSKL</sequence>
<dbReference type="AlphaFoldDB" id="A0A6A5V9K0"/>
<dbReference type="EMBL" id="ML976677">
    <property type="protein sequence ID" value="KAF1974073.1"/>
    <property type="molecule type" value="Genomic_DNA"/>
</dbReference>
<keyword evidence="5" id="KW-0521">NADP</keyword>
<dbReference type="PANTHER" id="PTHR43098:SF3">
    <property type="entry name" value="L-ORNITHINE N(5)-MONOOXYGENASE-RELATED"/>
    <property type="match status" value="1"/>
</dbReference>
<keyword evidence="6" id="KW-0560">Oxidoreductase</keyword>
<dbReference type="SUPFAM" id="SSF51905">
    <property type="entry name" value="FAD/NAD(P)-binding domain"/>
    <property type="match status" value="1"/>
</dbReference>
<evidence type="ECO:0000256" key="5">
    <source>
        <dbReference type="ARBA" id="ARBA00022857"/>
    </source>
</evidence>
<evidence type="ECO:0000256" key="1">
    <source>
        <dbReference type="ARBA" id="ARBA00001974"/>
    </source>
</evidence>
<dbReference type="InterPro" id="IPR020946">
    <property type="entry name" value="Flavin_mOase-like"/>
</dbReference>
<accession>A0A6A5V9K0</accession>
<dbReference type="PANTHER" id="PTHR43098">
    <property type="entry name" value="L-ORNITHINE N(5)-MONOOXYGENASE-RELATED"/>
    <property type="match status" value="1"/>
</dbReference>
<dbReference type="GO" id="GO:0004499">
    <property type="term" value="F:N,N-dimethylaniline monooxygenase activity"/>
    <property type="evidence" value="ECO:0007669"/>
    <property type="project" value="InterPro"/>
</dbReference>
<dbReference type="InterPro" id="IPR050775">
    <property type="entry name" value="FAD-binding_Monooxygenases"/>
</dbReference>
<dbReference type="OrthoDB" id="66881at2759"/>
<evidence type="ECO:0000256" key="3">
    <source>
        <dbReference type="ARBA" id="ARBA00022630"/>
    </source>
</evidence>
<dbReference type="Pfam" id="PF00743">
    <property type="entry name" value="FMO-like"/>
    <property type="match status" value="1"/>
</dbReference>
<protein>
    <submittedName>
        <fullName evidence="8">FAD/NAD(P)-binding domain-containing protein</fullName>
    </submittedName>
</protein>
<keyword evidence="4" id="KW-0274">FAD</keyword>
<comment type="cofactor">
    <cofactor evidence="1">
        <name>FAD</name>
        <dbReference type="ChEBI" id="CHEBI:57692"/>
    </cofactor>
</comment>
<keyword evidence="3" id="KW-0285">Flavoprotein</keyword>
<dbReference type="GO" id="GO:0050661">
    <property type="term" value="F:NADP binding"/>
    <property type="evidence" value="ECO:0007669"/>
    <property type="project" value="InterPro"/>
</dbReference>
<dbReference type="GO" id="GO:0050660">
    <property type="term" value="F:flavin adenine dinucleotide binding"/>
    <property type="evidence" value="ECO:0007669"/>
    <property type="project" value="InterPro"/>
</dbReference>
<comment type="similarity">
    <text evidence="2">Belongs to the FAD-binding monooxygenase family.</text>
</comment>
<dbReference type="Gene3D" id="3.50.50.60">
    <property type="entry name" value="FAD/NAD(P)-binding domain"/>
    <property type="match status" value="3"/>
</dbReference>
<gene>
    <name evidence="8" type="ORF">BU23DRAFT_638781</name>
</gene>